<organism evidence="1 2">
    <name type="scientific">Pleuronectes platessa</name>
    <name type="common">European plaice</name>
    <dbReference type="NCBI Taxonomy" id="8262"/>
    <lineage>
        <taxon>Eukaryota</taxon>
        <taxon>Metazoa</taxon>
        <taxon>Chordata</taxon>
        <taxon>Craniata</taxon>
        <taxon>Vertebrata</taxon>
        <taxon>Euteleostomi</taxon>
        <taxon>Actinopterygii</taxon>
        <taxon>Neopterygii</taxon>
        <taxon>Teleostei</taxon>
        <taxon>Neoteleostei</taxon>
        <taxon>Acanthomorphata</taxon>
        <taxon>Carangaria</taxon>
        <taxon>Pleuronectiformes</taxon>
        <taxon>Pleuronectoidei</taxon>
        <taxon>Pleuronectidae</taxon>
        <taxon>Pleuronectes</taxon>
    </lineage>
</organism>
<name>A0A9N7U735_PLEPL</name>
<gene>
    <name evidence="1" type="ORF">PLEPLA_LOCUS13507</name>
</gene>
<protein>
    <submittedName>
        <fullName evidence="1">Uncharacterized protein</fullName>
    </submittedName>
</protein>
<proteinExistence type="predicted"/>
<evidence type="ECO:0000313" key="2">
    <source>
        <dbReference type="Proteomes" id="UP001153269"/>
    </source>
</evidence>
<dbReference type="AlphaFoldDB" id="A0A9N7U735"/>
<evidence type="ECO:0000313" key="1">
    <source>
        <dbReference type="EMBL" id="CAB1425575.1"/>
    </source>
</evidence>
<comment type="caution">
    <text evidence="1">The sequence shown here is derived from an EMBL/GenBank/DDBJ whole genome shotgun (WGS) entry which is preliminary data.</text>
</comment>
<dbReference type="Proteomes" id="UP001153269">
    <property type="component" value="Unassembled WGS sequence"/>
</dbReference>
<keyword evidence="2" id="KW-1185">Reference proteome</keyword>
<dbReference type="EMBL" id="CADEAL010000815">
    <property type="protein sequence ID" value="CAB1425575.1"/>
    <property type="molecule type" value="Genomic_DNA"/>
</dbReference>
<reference evidence="1" key="1">
    <citation type="submission" date="2020-03" db="EMBL/GenBank/DDBJ databases">
        <authorList>
            <person name="Weist P."/>
        </authorList>
    </citation>
    <scope>NUCLEOTIDE SEQUENCE</scope>
</reference>
<accession>A0A9N7U735</accession>
<sequence length="219" mass="23132">MFRHFCPVNANVAHESVGAECFTTTGDTQQLAACLPACLSDCRLSVYLPVCLSVYLPPVYLPVCLTVACLSTCLSVCLSTCLSVYLPPVYLPVCLPACLYTCLSVYLPPVYLPVCLSVYLPVCLSTCLSTCLSVCLPACLSVSMSPVSLVAQAVPVLERARPSGQWEAAAGVLLTEEDICLLSTSRPGGGLISCTLPGPNTGENLYVSFDSGPFLSKQD</sequence>